<protein>
    <submittedName>
        <fullName evidence="1">DUF4238 domain-containing protein</fullName>
    </submittedName>
</protein>
<proteinExistence type="predicted"/>
<name>A0ABS8XIL3_9BURK</name>
<reference evidence="1 2" key="1">
    <citation type="submission" date="2021-12" db="EMBL/GenBank/DDBJ databases">
        <title>Genome seq of p7.</title>
        <authorList>
            <person name="Seo T."/>
        </authorList>
    </citation>
    <scope>NUCLEOTIDE SEQUENCE [LARGE SCALE GENOMIC DNA]</scope>
    <source>
        <strain evidence="1 2">P7</strain>
    </source>
</reference>
<evidence type="ECO:0000313" key="1">
    <source>
        <dbReference type="EMBL" id="MCE4540686.1"/>
    </source>
</evidence>
<comment type="caution">
    <text evidence="1">The sequence shown here is derived from an EMBL/GenBank/DDBJ whole genome shotgun (WGS) entry which is preliminary data.</text>
</comment>
<dbReference type="InterPro" id="IPR025332">
    <property type="entry name" value="DUF4238"/>
</dbReference>
<dbReference type="Proteomes" id="UP001201463">
    <property type="component" value="Unassembled WGS sequence"/>
</dbReference>
<dbReference type="EMBL" id="JAJTWT010000021">
    <property type="protein sequence ID" value="MCE4540686.1"/>
    <property type="molecule type" value="Genomic_DNA"/>
</dbReference>
<dbReference type="Pfam" id="PF14022">
    <property type="entry name" value="DUF4238"/>
    <property type="match status" value="1"/>
</dbReference>
<dbReference type="RefSeq" id="WP_233395333.1">
    <property type="nucleotide sequence ID" value="NZ_JAJTWT010000021.1"/>
</dbReference>
<sequence length="281" mass="31558">MGHHYVPARYLAGFTRDDRLWGFHKAAGRPFKTKPDSIANERQLYSEELENLLNNDIEQPANVVLEKISLRQRLDAGDQEALARYMVIMLKRVPAARARVLEMTPGVADEVTDELIRDLHSLKGRAAISDAKYSAMLAEAARVRETLKVDRSSATWWGTLAPKESDRVADGMLKMNWALVTDPTGQVLTCDNPVYFFPWAGISRPESELIFPIDQHTVLLGTHELFPTCSYIEGKAVALREMNRRTIGNADRHIFAADSFGWVMKAIKNGGGPRLRLRVNG</sequence>
<keyword evidence="2" id="KW-1185">Reference proteome</keyword>
<evidence type="ECO:0000313" key="2">
    <source>
        <dbReference type="Proteomes" id="UP001201463"/>
    </source>
</evidence>
<organism evidence="1 2">
    <name type="scientific">Pelomonas caseinilytica</name>
    <dbReference type="NCBI Taxonomy" id="2906763"/>
    <lineage>
        <taxon>Bacteria</taxon>
        <taxon>Pseudomonadati</taxon>
        <taxon>Pseudomonadota</taxon>
        <taxon>Betaproteobacteria</taxon>
        <taxon>Burkholderiales</taxon>
        <taxon>Sphaerotilaceae</taxon>
        <taxon>Roseateles</taxon>
    </lineage>
</organism>
<gene>
    <name evidence="1" type="ORF">LXT12_25975</name>
</gene>
<accession>A0ABS8XIL3</accession>